<keyword evidence="1" id="KW-0732">Signal</keyword>
<reference evidence="3 4" key="1">
    <citation type="submission" date="2018-06" db="EMBL/GenBank/DDBJ databases">
        <title>Genomic Encyclopedia of Type Strains, Phase IV (KMG-IV): sequencing the most valuable type-strain genomes for metagenomic binning, comparative biology and taxonomic classification.</title>
        <authorList>
            <person name="Goeker M."/>
        </authorList>
    </citation>
    <scope>NUCLEOTIDE SEQUENCE [LARGE SCALE GENOMIC DNA]</scope>
    <source>
        <strain evidence="3 4">DSM 25532</strain>
    </source>
</reference>
<keyword evidence="2" id="KW-0812">Transmembrane</keyword>
<dbReference type="InterPro" id="IPR013517">
    <property type="entry name" value="FG-GAP"/>
</dbReference>
<dbReference type="Proteomes" id="UP000253426">
    <property type="component" value="Unassembled WGS sequence"/>
</dbReference>
<dbReference type="AlphaFoldDB" id="A0A366HKY0"/>
<dbReference type="InterPro" id="IPR028994">
    <property type="entry name" value="Integrin_alpha_N"/>
</dbReference>
<evidence type="ECO:0000313" key="3">
    <source>
        <dbReference type="EMBL" id="RBP42679.1"/>
    </source>
</evidence>
<comment type="caution">
    <text evidence="3">The sequence shown here is derived from an EMBL/GenBank/DDBJ whole genome shotgun (WGS) entry which is preliminary data.</text>
</comment>
<accession>A0A366HKY0</accession>
<gene>
    <name evidence="3" type="ORF">DES53_106388</name>
</gene>
<evidence type="ECO:0000256" key="1">
    <source>
        <dbReference type="ARBA" id="ARBA00022729"/>
    </source>
</evidence>
<keyword evidence="2" id="KW-0472">Membrane</keyword>
<keyword evidence="2" id="KW-1133">Transmembrane helix</keyword>
<dbReference type="OrthoDB" id="175386at2"/>
<protein>
    <submittedName>
        <fullName evidence="3">VCBS repeat protein</fullName>
    </submittedName>
</protein>
<dbReference type="SUPFAM" id="SSF69318">
    <property type="entry name" value="Integrin alpha N-terminal domain"/>
    <property type="match status" value="1"/>
</dbReference>
<feature type="transmembrane region" description="Helical" evidence="2">
    <location>
        <begin position="12"/>
        <end position="31"/>
    </location>
</feature>
<organism evidence="3 4">
    <name type="scientific">Roseimicrobium gellanilyticum</name>
    <dbReference type="NCBI Taxonomy" id="748857"/>
    <lineage>
        <taxon>Bacteria</taxon>
        <taxon>Pseudomonadati</taxon>
        <taxon>Verrucomicrobiota</taxon>
        <taxon>Verrucomicrobiia</taxon>
        <taxon>Verrucomicrobiales</taxon>
        <taxon>Verrucomicrobiaceae</taxon>
        <taxon>Roseimicrobium</taxon>
    </lineage>
</organism>
<evidence type="ECO:0000256" key="2">
    <source>
        <dbReference type="SAM" id="Phobius"/>
    </source>
</evidence>
<dbReference type="Pfam" id="PF13517">
    <property type="entry name" value="FG-GAP_3"/>
    <property type="match status" value="2"/>
</dbReference>
<dbReference type="Gene3D" id="2.130.10.130">
    <property type="entry name" value="Integrin alpha, N-terminal"/>
    <property type="match status" value="1"/>
</dbReference>
<sequence length="452" mass="50393">MKDAPTRLRRFSKSVGFLAGAAILAYAWWWFSRTPYDTLTDVWRAAGSEQRSSWAISLNDPQHRLIAVAHNDGTLQVFRESSGGWRETWRDAFPKRTRMSFVTVPRDESNPKTWWEKALIKGRRLYDPEYQMDMAGSGNTVTQEAFIPKILLADLNGDSISDLVVADERLWILQGTVEGKFTRVWESPERFSPDPKDLVAQDLDDDGKPEVLLLNYLNKKERRPEHEWQSLLVYGVNPESPEWKVQRMTDILLTDSHGFHSTSSLIAGDFDGDKQVELLVGNSNGDVWVLEMQAGALKQIGNPWHVPKGGACNLGTGDLNGDGRPEMLVGTNGGHVYACAVEPDGAVRVLGTTMAGRLAYSVGNVDVNGDGTEEMMVVRGIRGYADMKKEDVMAELWTLDEKAGTLVRCWGQQVPVQSEPVAINLDGGPSEVMILHSKYRPRVLRPELPAAK</sequence>
<dbReference type="EMBL" id="QNRR01000006">
    <property type="protein sequence ID" value="RBP42679.1"/>
    <property type="molecule type" value="Genomic_DNA"/>
</dbReference>
<name>A0A366HKY0_9BACT</name>
<proteinExistence type="predicted"/>
<keyword evidence="4" id="KW-1185">Reference proteome</keyword>
<evidence type="ECO:0000313" key="4">
    <source>
        <dbReference type="Proteomes" id="UP000253426"/>
    </source>
</evidence>
<dbReference type="PANTHER" id="PTHR44103">
    <property type="entry name" value="PROPROTEIN CONVERTASE P"/>
    <property type="match status" value="1"/>
</dbReference>
<dbReference type="PANTHER" id="PTHR44103:SF1">
    <property type="entry name" value="PROPROTEIN CONVERTASE P"/>
    <property type="match status" value="1"/>
</dbReference>